<proteinExistence type="predicted"/>
<feature type="compositionally biased region" description="Polar residues" evidence="1">
    <location>
        <begin position="202"/>
        <end position="219"/>
    </location>
</feature>
<protein>
    <submittedName>
        <fullName evidence="2">RHS repeat-associated protein</fullName>
    </submittedName>
</protein>
<keyword evidence="3" id="KW-1185">Reference proteome</keyword>
<evidence type="ECO:0000313" key="2">
    <source>
        <dbReference type="EMBL" id="PWW01517.1"/>
    </source>
</evidence>
<evidence type="ECO:0000313" key="3">
    <source>
        <dbReference type="Proteomes" id="UP000246352"/>
    </source>
</evidence>
<organism evidence="2 3">
    <name type="scientific">Hoeflea marina</name>
    <dbReference type="NCBI Taxonomy" id="274592"/>
    <lineage>
        <taxon>Bacteria</taxon>
        <taxon>Pseudomonadati</taxon>
        <taxon>Pseudomonadota</taxon>
        <taxon>Alphaproteobacteria</taxon>
        <taxon>Hyphomicrobiales</taxon>
        <taxon>Rhizobiaceae</taxon>
        <taxon>Hoeflea</taxon>
    </lineage>
</organism>
<evidence type="ECO:0000256" key="1">
    <source>
        <dbReference type="SAM" id="MobiDB-lite"/>
    </source>
</evidence>
<reference evidence="2 3" key="1">
    <citation type="submission" date="2018-05" db="EMBL/GenBank/DDBJ databases">
        <title>Genomic Encyclopedia of Type Strains, Phase IV (KMG-IV): sequencing the most valuable type-strain genomes for metagenomic binning, comparative biology and taxonomic classification.</title>
        <authorList>
            <person name="Goeker M."/>
        </authorList>
    </citation>
    <scope>NUCLEOTIDE SEQUENCE [LARGE SCALE GENOMIC DNA]</scope>
    <source>
        <strain evidence="2 3">DSM 16791</strain>
    </source>
</reference>
<dbReference type="Proteomes" id="UP000246352">
    <property type="component" value="Unassembled WGS sequence"/>
</dbReference>
<gene>
    <name evidence="2" type="ORF">DFR52_102179</name>
</gene>
<feature type="region of interest" description="Disordered" evidence="1">
    <location>
        <begin position="183"/>
        <end position="264"/>
    </location>
</feature>
<feature type="compositionally biased region" description="Low complexity" evidence="1">
    <location>
        <begin position="184"/>
        <end position="201"/>
    </location>
</feature>
<name>A0A317PL84_9HYPH</name>
<accession>A0A317PL84</accession>
<dbReference type="InterPro" id="IPR022385">
    <property type="entry name" value="Rhs_assc_core"/>
</dbReference>
<dbReference type="NCBIfam" id="TIGR03696">
    <property type="entry name" value="Rhs_assc_core"/>
    <property type="match status" value="1"/>
</dbReference>
<dbReference type="AlphaFoldDB" id="A0A317PL84"/>
<dbReference type="EMBL" id="QGTR01000002">
    <property type="protein sequence ID" value="PWW01517.1"/>
    <property type="molecule type" value="Genomic_DNA"/>
</dbReference>
<sequence length="264" mass="27856">MHPDLGRFISPDDWDPTLPGVGTNRYAYAGNDPVNKADANGHGALDVQDSDIGGGYGGTSWEGGGGSAGRGGEGSKTSVDETSLGTFTFGQQIPGTRRSGVGQLTPAQQNIAYRIAETKAAIRELNPKETFIDPPNTHSLQALRGYTARLQELQRQANRAVDPLTGPPVGRFVVDTKGNVMIEPVGGTTVPGPTQTDTHTTYPNGSNYQRLNSSGHSTNPTPHGHGHLPGSGPEANRRGQGPSIDIRGNVVSPNSPDAHWDIHW</sequence>
<feature type="compositionally biased region" description="Low complexity" evidence="1">
    <location>
        <begin position="220"/>
        <end position="233"/>
    </location>
</feature>
<feature type="compositionally biased region" description="Gly residues" evidence="1">
    <location>
        <begin position="52"/>
        <end position="74"/>
    </location>
</feature>
<comment type="caution">
    <text evidence="2">The sequence shown here is derived from an EMBL/GenBank/DDBJ whole genome shotgun (WGS) entry which is preliminary data.</text>
</comment>
<feature type="region of interest" description="Disordered" evidence="1">
    <location>
        <begin position="48"/>
        <end position="81"/>
    </location>
</feature>
<dbReference type="Gene3D" id="2.180.10.10">
    <property type="entry name" value="RHS repeat-associated core"/>
    <property type="match status" value="1"/>
</dbReference>